<dbReference type="PANTHER" id="PTHR43022">
    <property type="entry name" value="PROTEIN SMF"/>
    <property type="match status" value="1"/>
</dbReference>
<sequence>MKKEILISFFPYMTHARYQQLLRAYGSLDVAWHASAEEIEKKAGWKKELAETFITWKKNICEEYIHMQLAQEHITCITQDDPAYPTLLKELFDPPFCLFIRGTLQHTAFPLAVVGPRKSSSYGRQVTKEIIPPLVHAGVTIVSGLALGIDGIAHTSALTASGITVAVLGGGIDDKTLYPRMHRDLAKKIVAGGGAVISEYPPGIEPTRYSFPKRNRIIAGMSLGTLVIEATARSGALVTAQAALDTNRDIFAIPQHITAETSIGTNTLLKEGAHLITSYHDILEVLHLQDHTQYVTNKEILPDSPAEATILAHLSREAIHVDQLIRQSKLPSSLVMSTLTLLEMKGVITNIGGMMYVLNK</sequence>
<reference evidence="5" key="1">
    <citation type="submission" date="2017-09" db="EMBL/GenBank/DDBJ databases">
        <title>Depth-based differentiation of microbial function through sediment-hosted aquifers and enrichment of novel symbionts in the deep terrestrial subsurface.</title>
        <authorList>
            <person name="Probst A.J."/>
            <person name="Ladd B."/>
            <person name="Jarett J.K."/>
            <person name="Geller-Mcgrath D.E."/>
            <person name="Sieber C.M.K."/>
            <person name="Emerson J.B."/>
            <person name="Anantharaman K."/>
            <person name="Thomas B.C."/>
            <person name="Malmstrom R."/>
            <person name="Stieglmeier M."/>
            <person name="Klingl A."/>
            <person name="Woyke T."/>
            <person name="Ryan C.M."/>
            <person name="Banfield J.F."/>
        </authorList>
    </citation>
    <scope>NUCLEOTIDE SEQUENCE [LARGE SCALE GENOMIC DNA]</scope>
</reference>
<comment type="caution">
    <text evidence="4">The sequence shown here is derived from an EMBL/GenBank/DDBJ whole genome shotgun (WGS) entry which is preliminary data.</text>
</comment>
<dbReference type="EMBL" id="PFBZ01000113">
    <property type="protein sequence ID" value="PIT86530.1"/>
    <property type="molecule type" value="Genomic_DNA"/>
</dbReference>
<protein>
    <submittedName>
        <fullName evidence="4">DNA-protecting protein DprA</fullName>
    </submittedName>
</protein>
<accession>A0A2M6W1E6</accession>
<dbReference type="InterPro" id="IPR041614">
    <property type="entry name" value="DprA_WH"/>
</dbReference>
<evidence type="ECO:0000313" key="5">
    <source>
        <dbReference type="Proteomes" id="UP000229362"/>
    </source>
</evidence>
<dbReference type="Pfam" id="PF17782">
    <property type="entry name" value="WHD_DprA"/>
    <property type="match status" value="1"/>
</dbReference>
<evidence type="ECO:0000313" key="4">
    <source>
        <dbReference type="EMBL" id="PIT86530.1"/>
    </source>
</evidence>
<comment type="similarity">
    <text evidence="1">Belongs to the DprA/Smf family.</text>
</comment>
<evidence type="ECO:0000259" key="3">
    <source>
        <dbReference type="Pfam" id="PF17782"/>
    </source>
</evidence>
<feature type="domain" description="DprA winged helix" evidence="3">
    <location>
        <begin position="302"/>
        <end position="353"/>
    </location>
</feature>
<dbReference type="InterPro" id="IPR036388">
    <property type="entry name" value="WH-like_DNA-bd_sf"/>
</dbReference>
<dbReference type="InterPro" id="IPR057666">
    <property type="entry name" value="DrpA_SLOG"/>
</dbReference>
<dbReference type="InterPro" id="IPR003488">
    <property type="entry name" value="DprA"/>
</dbReference>
<dbReference type="Gene3D" id="3.40.50.450">
    <property type="match status" value="1"/>
</dbReference>
<dbReference type="Proteomes" id="UP000229362">
    <property type="component" value="Unassembled WGS sequence"/>
</dbReference>
<dbReference type="SUPFAM" id="SSF102405">
    <property type="entry name" value="MCP/YpsA-like"/>
    <property type="match status" value="1"/>
</dbReference>
<gene>
    <name evidence="4" type="primary">dprA</name>
    <name evidence="4" type="ORF">COU33_02615</name>
</gene>
<dbReference type="GO" id="GO:0009294">
    <property type="term" value="P:DNA-mediated transformation"/>
    <property type="evidence" value="ECO:0007669"/>
    <property type="project" value="InterPro"/>
</dbReference>
<dbReference type="Gene3D" id="1.10.10.10">
    <property type="entry name" value="Winged helix-like DNA-binding domain superfamily/Winged helix DNA-binding domain"/>
    <property type="match status" value="1"/>
</dbReference>
<feature type="domain" description="Smf/DprA SLOG" evidence="2">
    <location>
        <begin position="76"/>
        <end position="286"/>
    </location>
</feature>
<organism evidence="4 5">
    <name type="scientific">Candidatus Magasanikbacteria bacterium CG10_big_fil_rev_8_21_14_0_10_43_6</name>
    <dbReference type="NCBI Taxonomy" id="1974650"/>
    <lineage>
        <taxon>Bacteria</taxon>
        <taxon>Candidatus Magasanikiibacteriota</taxon>
    </lineage>
</organism>
<dbReference type="AlphaFoldDB" id="A0A2M6W1E6"/>
<name>A0A2M6W1E6_9BACT</name>
<evidence type="ECO:0000256" key="1">
    <source>
        <dbReference type="ARBA" id="ARBA00006525"/>
    </source>
</evidence>
<dbReference type="NCBIfam" id="TIGR00732">
    <property type="entry name" value="dprA"/>
    <property type="match status" value="1"/>
</dbReference>
<proteinExistence type="inferred from homology"/>
<evidence type="ECO:0000259" key="2">
    <source>
        <dbReference type="Pfam" id="PF02481"/>
    </source>
</evidence>
<dbReference type="PANTHER" id="PTHR43022:SF1">
    <property type="entry name" value="PROTEIN SMF"/>
    <property type="match status" value="1"/>
</dbReference>
<dbReference type="Pfam" id="PF02481">
    <property type="entry name" value="DNA_processg_A"/>
    <property type="match status" value="1"/>
</dbReference>